<dbReference type="InterPro" id="IPR017523">
    <property type="entry name" value="Rv3268"/>
</dbReference>
<dbReference type="EMBL" id="DVLP01000448">
    <property type="protein sequence ID" value="HIT77002.1"/>
    <property type="molecule type" value="Genomic_DNA"/>
</dbReference>
<gene>
    <name evidence="1" type="ORF">IAA98_15600</name>
</gene>
<comment type="caution">
    <text evidence="1">The sequence shown here is derived from an EMBL/GenBank/DDBJ whole genome shotgun (WGS) entry which is preliminary data.</text>
</comment>
<name>A0A9D1H1A9_9ACTN</name>
<dbReference type="Proteomes" id="UP000886842">
    <property type="component" value="Unassembled WGS sequence"/>
</dbReference>
<protein>
    <submittedName>
        <fullName evidence="1">TIGR03089 family protein</fullName>
    </submittedName>
</protein>
<reference evidence="1" key="2">
    <citation type="journal article" date="2021" name="PeerJ">
        <title>Extensive microbial diversity within the chicken gut microbiome revealed by metagenomics and culture.</title>
        <authorList>
            <person name="Gilroy R."/>
            <person name="Ravi A."/>
            <person name="Getino M."/>
            <person name="Pursley I."/>
            <person name="Horton D.L."/>
            <person name="Alikhan N.F."/>
            <person name="Baker D."/>
            <person name="Gharbi K."/>
            <person name="Hall N."/>
            <person name="Watson M."/>
            <person name="Adriaenssens E.M."/>
            <person name="Foster-Nyarko E."/>
            <person name="Jarju S."/>
            <person name="Secka A."/>
            <person name="Antonio M."/>
            <person name="Oren A."/>
            <person name="Chaudhuri R.R."/>
            <person name="La Ragione R."/>
            <person name="Hildebrand F."/>
            <person name="Pallen M.J."/>
        </authorList>
    </citation>
    <scope>NUCLEOTIDE SEQUENCE</scope>
    <source>
        <strain evidence="1">ChiGjej1B1-24693</strain>
    </source>
</reference>
<evidence type="ECO:0000313" key="1">
    <source>
        <dbReference type="EMBL" id="HIT77002.1"/>
    </source>
</evidence>
<reference evidence="1" key="1">
    <citation type="submission" date="2020-10" db="EMBL/GenBank/DDBJ databases">
        <authorList>
            <person name="Gilroy R."/>
        </authorList>
    </citation>
    <scope>NUCLEOTIDE SEQUENCE</scope>
    <source>
        <strain evidence="1">ChiGjej1B1-24693</strain>
    </source>
</reference>
<dbReference type="AlphaFoldDB" id="A0A9D1H1A9"/>
<organism evidence="1 2">
    <name type="scientific">Candidatus Avipropionibacterium avicola</name>
    <dbReference type="NCBI Taxonomy" id="2840701"/>
    <lineage>
        <taxon>Bacteria</taxon>
        <taxon>Bacillati</taxon>
        <taxon>Actinomycetota</taxon>
        <taxon>Actinomycetes</taxon>
        <taxon>Propionibacteriales</taxon>
        <taxon>Propionibacteriaceae</taxon>
        <taxon>Propionibacteriaceae incertae sedis</taxon>
        <taxon>Candidatus Avipropionibacterium</taxon>
    </lineage>
</organism>
<evidence type="ECO:0000313" key="2">
    <source>
        <dbReference type="Proteomes" id="UP000886842"/>
    </source>
</evidence>
<proteinExistence type="predicted"/>
<dbReference type="NCBIfam" id="TIGR03089">
    <property type="entry name" value="TIGR03089 family protein"/>
    <property type="match status" value="1"/>
</dbReference>
<accession>A0A9D1H1A9</accession>
<sequence>MTFWELLQRRITTDGARPLLTCYDAEGGRTELSAITYGNWVAKAANLIVDEIDAGTGDRIGLPLLGRNPGHWMGLVWAGACWTAGVEACPYVGDDMVAVVSGPELDFDGATTLRYAVSLHPLGLGFSGQLPEGVADWASEVRSQPDVFLGVPPMADDLAWDGEDQAQLTAGTPVAERVLVDLRDGNGPEPRTLLHQVLIGPLLAGGSSVVVLSGDAERIATAERAIR</sequence>